<dbReference type="EMBL" id="CP093351">
    <property type="protein sequence ID" value="WOH15705.1"/>
    <property type="molecule type" value="Genomic_DNA"/>
</dbReference>
<evidence type="ECO:0000313" key="3">
    <source>
        <dbReference type="Proteomes" id="UP000077755"/>
    </source>
</evidence>
<name>A0AAF0XWY6_DAUCS</name>
<organism evidence="2 3">
    <name type="scientific">Daucus carota subsp. sativus</name>
    <name type="common">Carrot</name>
    <dbReference type="NCBI Taxonomy" id="79200"/>
    <lineage>
        <taxon>Eukaryota</taxon>
        <taxon>Viridiplantae</taxon>
        <taxon>Streptophyta</taxon>
        <taxon>Embryophyta</taxon>
        <taxon>Tracheophyta</taxon>
        <taxon>Spermatophyta</taxon>
        <taxon>Magnoliopsida</taxon>
        <taxon>eudicotyledons</taxon>
        <taxon>Gunneridae</taxon>
        <taxon>Pentapetalae</taxon>
        <taxon>asterids</taxon>
        <taxon>campanulids</taxon>
        <taxon>Apiales</taxon>
        <taxon>Apiaceae</taxon>
        <taxon>Apioideae</taxon>
        <taxon>Scandiceae</taxon>
        <taxon>Daucinae</taxon>
        <taxon>Daucus</taxon>
        <taxon>Daucus sect. Daucus</taxon>
    </lineage>
</organism>
<reference evidence="2" key="2">
    <citation type="submission" date="2022-03" db="EMBL/GenBank/DDBJ databases">
        <title>Draft title - Genomic analysis of global carrot germplasm unveils the trajectory of domestication and the origin of high carotenoid orange carrot.</title>
        <authorList>
            <person name="Iorizzo M."/>
            <person name="Ellison S."/>
            <person name="Senalik D."/>
            <person name="Macko-Podgorni A."/>
            <person name="Grzebelus D."/>
            <person name="Bostan H."/>
            <person name="Rolling W."/>
            <person name="Curaba J."/>
            <person name="Simon P."/>
        </authorList>
    </citation>
    <scope>NUCLEOTIDE SEQUENCE</scope>
    <source>
        <tissue evidence="2">Leaf</tissue>
    </source>
</reference>
<feature type="domain" description="Reverse transcriptase Ty1/copia-type" evidence="1">
    <location>
        <begin position="1"/>
        <end position="167"/>
    </location>
</feature>
<dbReference type="SUPFAM" id="SSF56672">
    <property type="entry name" value="DNA/RNA polymerases"/>
    <property type="match status" value="1"/>
</dbReference>
<dbReference type="PANTHER" id="PTHR11439">
    <property type="entry name" value="GAG-POL-RELATED RETROTRANSPOSON"/>
    <property type="match status" value="1"/>
</dbReference>
<dbReference type="Proteomes" id="UP000077755">
    <property type="component" value="Chromosome 9"/>
</dbReference>
<evidence type="ECO:0000259" key="1">
    <source>
        <dbReference type="Pfam" id="PF07727"/>
    </source>
</evidence>
<dbReference type="PANTHER" id="PTHR11439:SF470">
    <property type="entry name" value="CYSTEINE-RICH RLK (RECEPTOR-LIKE PROTEIN KINASE) 8"/>
    <property type="match status" value="1"/>
</dbReference>
<reference evidence="2" key="1">
    <citation type="journal article" date="2016" name="Nat. Genet.">
        <title>A high-quality carrot genome assembly provides new insights into carotenoid accumulation and asterid genome evolution.</title>
        <authorList>
            <person name="Iorizzo M."/>
            <person name="Ellison S."/>
            <person name="Senalik D."/>
            <person name="Zeng P."/>
            <person name="Satapoomin P."/>
            <person name="Huang J."/>
            <person name="Bowman M."/>
            <person name="Iovene M."/>
            <person name="Sanseverino W."/>
            <person name="Cavagnaro P."/>
            <person name="Yildiz M."/>
            <person name="Macko-Podgorni A."/>
            <person name="Moranska E."/>
            <person name="Grzebelus E."/>
            <person name="Grzebelus D."/>
            <person name="Ashrafi H."/>
            <person name="Zheng Z."/>
            <person name="Cheng S."/>
            <person name="Spooner D."/>
            <person name="Van Deynze A."/>
            <person name="Simon P."/>
        </authorList>
    </citation>
    <scope>NUCLEOTIDE SEQUENCE</scope>
    <source>
        <tissue evidence="2">Leaf</tissue>
    </source>
</reference>
<sequence>MDVTNAFLHGELHEEVYMSIPPGTVVPPQFAHIPNLVCKLVKSLYGLRQAPREWFLKFCTVLIQYGFKQTHTDHSLFVLKVNNSMVAVLVYVDDILVTGNDLKLINTVKAHLAKHFLIKDLGPLHYFLGIEAARSSAGIFLNQRKYTLDIIKDLKFENAKPSLIPMEQHHTLLSNTTSPLLDNITSYRQLVGRLIYLTITCPDISYPVHILSQFLSAPRACHLDAAYKVVRYLKHTIGQGILLSAHSSLSLTAFADADSGACPQTHQSLTDIAILFNSIQLNNKNIIIRSYSPPHHYKSLHERIIYESSFFRIGI</sequence>
<keyword evidence="3" id="KW-1185">Reference proteome</keyword>
<evidence type="ECO:0000313" key="2">
    <source>
        <dbReference type="EMBL" id="WOH15705.1"/>
    </source>
</evidence>
<protein>
    <recommendedName>
        <fullName evidence="1">Reverse transcriptase Ty1/copia-type domain-containing protein</fullName>
    </recommendedName>
</protein>
<dbReference type="InterPro" id="IPR043502">
    <property type="entry name" value="DNA/RNA_pol_sf"/>
</dbReference>
<dbReference type="InterPro" id="IPR013103">
    <property type="entry name" value="RVT_2"/>
</dbReference>
<dbReference type="AlphaFoldDB" id="A0AAF0XWY6"/>
<accession>A0AAF0XWY6</accession>
<dbReference type="Pfam" id="PF07727">
    <property type="entry name" value="RVT_2"/>
    <property type="match status" value="1"/>
</dbReference>
<proteinExistence type="predicted"/>
<gene>
    <name evidence="2" type="ORF">DCAR_0935248</name>
</gene>